<sequence length="123" mass="13383">MTPSQRMAEWAAAVQLGFTWVGLREQPRPSSAKWLMSSDGELNPPPGRRSFPTFACSHGAASSPRPSTCGAHWRLLFQHRQVTDVQGMHAGLAQAPHLLALERLEPDDGTVTEARSTLATIPV</sequence>
<protein>
    <submittedName>
        <fullName evidence="1">Uncharacterized protein</fullName>
    </submittedName>
</protein>
<evidence type="ECO:0000313" key="1">
    <source>
        <dbReference type="EMBL" id="GAK68041.1"/>
    </source>
</evidence>
<name>A0A081CMZ5_PSEA2</name>
<gene>
    <name evidence="1" type="ORF">PAN0_034c6272</name>
</gene>
<dbReference type="Proteomes" id="UP000053758">
    <property type="component" value="Unassembled WGS sequence"/>
</dbReference>
<dbReference type="EMBL" id="DF830101">
    <property type="protein sequence ID" value="GAK68041.1"/>
    <property type="molecule type" value="Genomic_DNA"/>
</dbReference>
<dbReference type="HOGENOM" id="CLU_2014959_0_0_1"/>
<accession>A0A081CMZ5</accession>
<dbReference type="AlphaFoldDB" id="A0A081CMZ5"/>
<dbReference type="RefSeq" id="XP_014653749.1">
    <property type="nucleotide sequence ID" value="XM_014798263.1"/>
</dbReference>
<dbReference type="GeneID" id="26307086"/>
<reference evidence="2" key="1">
    <citation type="journal article" date="2014" name="Genome Announc.">
        <title>Draft Genome Sequence of the Yeast Pseudozyma antarctica Type Strain JCM10317, a Producer of the Glycolipid Biosurfactants, Mannosylerythritol Lipids.</title>
        <authorList>
            <person name="Saika A."/>
            <person name="Koike H."/>
            <person name="Hori T."/>
            <person name="Fukuoka T."/>
            <person name="Sato S."/>
            <person name="Habe H."/>
            <person name="Kitamoto D."/>
            <person name="Morita T."/>
        </authorList>
    </citation>
    <scope>NUCLEOTIDE SEQUENCE [LARGE SCALE GENOMIC DNA]</scope>
    <source>
        <strain evidence="2">JCM 10317</strain>
    </source>
</reference>
<proteinExistence type="predicted"/>
<organism evidence="1 2">
    <name type="scientific">Pseudozyma antarctica</name>
    <name type="common">Yeast</name>
    <name type="synonym">Candida antarctica</name>
    <dbReference type="NCBI Taxonomy" id="84753"/>
    <lineage>
        <taxon>Eukaryota</taxon>
        <taxon>Fungi</taxon>
        <taxon>Dikarya</taxon>
        <taxon>Basidiomycota</taxon>
        <taxon>Ustilaginomycotina</taxon>
        <taxon>Ustilaginomycetes</taxon>
        <taxon>Ustilaginales</taxon>
        <taxon>Ustilaginaceae</taxon>
        <taxon>Moesziomyces</taxon>
    </lineage>
</organism>
<evidence type="ECO:0000313" key="2">
    <source>
        <dbReference type="Proteomes" id="UP000053758"/>
    </source>
</evidence>
<keyword evidence="2" id="KW-1185">Reference proteome</keyword>